<keyword evidence="3" id="KW-1185">Reference proteome</keyword>
<dbReference type="InterPro" id="IPR019673">
    <property type="entry name" value="Spore_germination_GerPC"/>
</dbReference>
<gene>
    <name evidence="2" type="ORF">SAMN06265361_11163</name>
</gene>
<dbReference type="AlphaFoldDB" id="A0AA45WS92"/>
<dbReference type="Pfam" id="PF10737">
    <property type="entry name" value="GerPC"/>
    <property type="match status" value="1"/>
</dbReference>
<reference evidence="2" key="1">
    <citation type="submission" date="2017-05" db="EMBL/GenBank/DDBJ databases">
        <authorList>
            <person name="Varghese N."/>
            <person name="Submissions S."/>
        </authorList>
    </citation>
    <scope>NUCLEOTIDE SEQUENCE</scope>
    <source>
        <strain evidence="2">DSM 45262</strain>
    </source>
</reference>
<evidence type="ECO:0000313" key="3">
    <source>
        <dbReference type="Proteomes" id="UP001157946"/>
    </source>
</evidence>
<proteinExistence type="predicted"/>
<protein>
    <submittedName>
        <fullName evidence="2">Spore germination protein GerPC</fullName>
    </submittedName>
</protein>
<dbReference type="EMBL" id="FXTU01000011">
    <property type="protein sequence ID" value="SMP34550.1"/>
    <property type="molecule type" value="Genomic_DNA"/>
</dbReference>
<accession>A0AA45WS92</accession>
<organism evidence="2 3">
    <name type="scientific">Laceyella tengchongensis</name>
    <dbReference type="NCBI Taxonomy" id="574699"/>
    <lineage>
        <taxon>Bacteria</taxon>
        <taxon>Bacillati</taxon>
        <taxon>Bacillota</taxon>
        <taxon>Bacilli</taxon>
        <taxon>Bacillales</taxon>
        <taxon>Thermoactinomycetaceae</taxon>
        <taxon>Laceyella</taxon>
    </lineage>
</organism>
<dbReference type="RefSeq" id="WP_223248013.1">
    <property type="nucleotide sequence ID" value="NZ_FXTU01000011.1"/>
</dbReference>
<sequence length="109" mass="12294">MHGYDPDHILRILWERIYSLENKLQMLVNENEALQQQVKQLKPLHIDKIEYKIHELHVETLSGTLNIGLTATGEENGVGEIIEQVVKQQGNTHIGGDDDDTEDTAPPGD</sequence>
<evidence type="ECO:0000313" key="2">
    <source>
        <dbReference type="EMBL" id="SMP34550.1"/>
    </source>
</evidence>
<feature type="region of interest" description="Disordered" evidence="1">
    <location>
        <begin position="88"/>
        <end position="109"/>
    </location>
</feature>
<comment type="caution">
    <text evidence="2">The sequence shown here is derived from an EMBL/GenBank/DDBJ whole genome shotgun (WGS) entry which is preliminary data.</text>
</comment>
<dbReference type="Proteomes" id="UP001157946">
    <property type="component" value="Unassembled WGS sequence"/>
</dbReference>
<evidence type="ECO:0000256" key="1">
    <source>
        <dbReference type="SAM" id="MobiDB-lite"/>
    </source>
</evidence>
<name>A0AA45WS92_9BACL</name>